<feature type="site" description="Part of a proton relay during catalysis" evidence="12 16">
    <location>
        <position position="107"/>
    </location>
</feature>
<feature type="active site" description="Schiff-base intermediate with substrate" evidence="12 14">
    <location>
        <position position="162"/>
    </location>
</feature>
<keyword evidence="10 12" id="KW-0704">Schiff base</keyword>
<keyword evidence="5 12" id="KW-0963">Cytoplasm</keyword>
<comment type="catalytic activity">
    <reaction evidence="11 12">
        <text>L-aspartate 4-semialdehyde + pyruvate = (2S,4S)-4-hydroxy-2,3,4,5-tetrahydrodipicolinate + H2O + H(+)</text>
        <dbReference type="Rhea" id="RHEA:34171"/>
        <dbReference type="ChEBI" id="CHEBI:15361"/>
        <dbReference type="ChEBI" id="CHEBI:15377"/>
        <dbReference type="ChEBI" id="CHEBI:15378"/>
        <dbReference type="ChEBI" id="CHEBI:67139"/>
        <dbReference type="ChEBI" id="CHEBI:537519"/>
        <dbReference type="EC" id="4.3.3.7"/>
    </reaction>
</comment>
<keyword evidence="7 12" id="KW-0220">Diaminopimelate biosynthesis</keyword>
<dbReference type="PANTHER" id="PTHR12128">
    <property type="entry name" value="DIHYDRODIPICOLINATE SYNTHASE"/>
    <property type="match status" value="1"/>
</dbReference>
<dbReference type="PANTHER" id="PTHR12128:SF66">
    <property type="entry name" value="4-HYDROXY-2-OXOGLUTARATE ALDOLASE, MITOCHONDRIAL"/>
    <property type="match status" value="1"/>
</dbReference>
<feature type="site" description="L-lysine inhibitor binding; via carbonyl oxygen" evidence="16">
    <location>
        <position position="48"/>
    </location>
</feature>
<dbReference type="InterPro" id="IPR013785">
    <property type="entry name" value="Aldolase_TIM"/>
</dbReference>
<keyword evidence="9 12" id="KW-0456">Lyase</keyword>
<dbReference type="EMBL" id="JRPD02000001">
    <property type="protein sequence ID" value="TLE01699.1"/>
    <property type="molecule type" value="Genomic_DNA"/>
</dbReference>
<comment type="subcellular location">
    <subcellularLocation>
        <location evidence="12">Cytoplasm</location>
    </subcellularLocation>
</comment>
<evidence type="ECO:0000256" key="5">
    <source>
        <dbReference type="ARBA" id="ARBA00022490"/>
    </source>
</evidence>
<dbReference type="PROSITE" id="PS00666">
    <property type="entry name" value="DHDPS_2"/>
    <property type="match status" value="1"/>
</dbReference>
<comment type="similarity">
    <text evidence="3 12 13">Belongs to the DapA family.</text>
</comment>
<evidence type="ECO:0000313" key="19">
    <source>
        <dbReference type="Proteomes" id="UP000029922"/>
    </source>
</evidence>
<dbReference type="STRING" id="216.LS73_02235"/>
<dbReference type="PROSITE" id="PS00665">
    <property type="entry name" value="DHDPS_1"/>
    <property type="match status" value="1"/>
</dbReference>
<feature type="site" description="L-lysine inhibitor binding" evidence="16">
    <location>
        <position position="80"/>
    </location>
</feature>
<feature type="site" description="L-lysine inhibitor binding" evidence="16">
    <location>
        <position position="106"/>
    </location>
</feature>
<comment type="pathway">
    <text evidence="2 12">Amino-acid biosynthesis; L-lysine biosynthesis via DAP pathway; (S)-tetrahydrodipicolinate from L-aspartate: step 3/4.</text>
</comment>
<sequence>MVIGAMSALVTPFKNGKIDTQSYEYLIKRQIQYGMDAVVPAGTTGESATMSHAEHKECIEIAVHTCKNTCVKVLAGAGSNNTIEAIELAQFAQKCGADAILSVVPYYNKPTQEGLYLHYKAIAESIDIPIMLYNVPSRTGVGLDVETAIRLYHDISNIYAIKEASGLVERVCAMLNYDSSFNVLSGDDALNYSILSLGGQGVISVTGNLLPKDIASLCHLAMDKNFTQSLAISNKLYAINRVLFYQSNPIPIKAAMFLSGLIPCLEYRLPLCEPSKECMNLIEKALEKYEVQK</sequence>
<dbReference type="AlphaFoldDB" id="A0A099U2E3"/>
<evidence type="ECO:0000256" key="10">
    <source>
        <dbReference type="ARBA" id="ARBA00023270"/>
    </source>
</evidence>
<dbReference type="GO" id="GO:0019877">
    <property type="term" value="P:diaminopimelate biosynthetic process"/>
    <property type="evidence" value="ECO:0007669"/>
    <property type="project" value="UniProtKB-UniRule"/>
</dbReference>
<dbReference type="EMBL" id="UGJE01000002">
    <property type="protein sequence ID" value="STQ86339.1"/>
    <property type="molecule type" value="Genomic_DNA"/>
</dbReference>
<dbReference type="PIRSF" id="PIRSF001365">
    <property type="entry name" value="DHDPS"/>
    <property type="match status" value="1"/>
</dbReference>
<feature type="active site" description="Proton donor/acceptor" evidence="12 14">
    <location>
        <position position="133"/>
    </location>
</feature>
<evidence type="ECO:0000256" key="8">
    <source>
        <dbReference type="ARBA" id="ARBA00023154"/>
    </source>
</evidence>
<evidence type="ECO:0000256" key="16">
    <source>
        <dbReference type="PIRSR" id="PIRSR001365-3"/>
    </source>
</evidence>
<evidence type="ECO:0000313" key="17">
    <source>
        <dbReference type="EMBL" id="STQ86339.1"/>
    </source>
</evidence>
<dbReference type="GO" id="GO:0009089">
    <property type="term" value="P:lysine biosynthetic process via diaminopimelate"/>
    <property type="evidence" value="ECO:0007669"/>
    <property type="project" value="UniProtKB-UniRule"/>
</dbReference>
<keyword evidence="8 12" id="KW-0457">Lysine biosynthesis</keyword>
<evidence type="ECO:0000256" key="9">
    <source>
        <dbReference type="ARBA" id="ARBA00023239"/>
    </source>
</evidence>
<keyword evidence="6 12" id="KW-0028">Amino-acid biosynthesis</keyword>
<reference evidence="18 19" key="1">
    <citation type="journal article" date="2014" name="Genome Announc.">
        <title>Draft genome sequences of eight enterohepatic helicobacter species isolated from both laboratory and wild rodents.</title>
        <authorList>
            <person name="Sheh A."/>
            <person name="Shen Z."/>
            <person name="Fox J.G."/>
        </authorList>
    </citation>
    <scope>NUCLEOTIDE SEQUENCE [LARGE SCALE GENOMIC DNA]</scope>
    <source>
        <strain evidence="18 19">ST1</strain>
    </source>
</reference>
<evidence type="ECO:0000256" key="1">
    <source>
        <dbReference type="ARBA" id="ARBA00003294"/>
    </source>
</evidence>
<dbReference type="InterPro" id="IPR020624">
    <property type="entry name" value="Schiff_base-form_aldolases_CS"/>
</dbReference>
<dbReference type="Proteomes" id="UP000255139">
    <property type="component" value="Unassembled WGS sequence"/>
</dbReference>
<dbReference type="PRINTS" id="PR00146">
    <property type="entry name" value="DHPICSNTHASE"/>
</dbReference>
<dbReference type="InterPro" id="IPR020625">
    <property type="entry name" value="Schiff_base-form_aldolases_AS"/>
</dbReference>
<dbReference type="OrthoDB" id="9782828at2"/>
<dbReference type="NCBIfam" id="TIGR00674">
    <property type="entry name" value="dapA"/>
    <property type="match status" value="1"/>
</dbReference>
<evidence type="ECO:0000313" key="20">
    <source>
        <dbReference type="Proteomes" id="UP000255139"/>
    </source>
</evidence>
<feature type="binding site" evidence="12 15">
    <location>
        <position position="44"/>
    </location>
    <ligand>
        <name>pyruvate</name>
        <dbReference type="ChEBI" id="CHEBI:15361"/>
    </ligand>
</feature>
<dbReference type="EC" id="4.3.3.7" evidence="4 12"/>
<dbReference type="GO" id="GO:0005829">
    <property type="term" value="C:cytosol"/>
    <property type="evidence" value="ECO:0007669"/>
    <property type="project" value="TreeGrafter"/>
</dbReference>
<dbReference type="GO" id="GO:0008840">
    <property type="term" value="F:4-hydroxy-tetrahydrodipicolinate synthase activity"/>
    <property type="evidence" value="ECO:0007669"/>
    <property type="project" value="UniProtKB-UniRule"/>
</dbReference>
<accession>A0A099U2E3</accession>
<feature type="site" description="Part of a proton relay during catalysis" evidence="12 16">
    <location>
        <position position="43"/>
    </location>
</feature>
<dbReference type="UniPathway" id="UPA00034">
    <property type="reaction ID" value="UER00017"/>
</dbReference>
<dbReference type="InterPro" id="IPR005263">
    <property type="entry name" value="DapA"/>
</dbReference>
<dbReference type="InterPro" id="IPR002220">
    <property type="entry name" value="DapA-like"/>
</dbReference>
<comment type="function">
    <text evidence="1 12">Catalyzes the condensation of (S)-aspartate-beta-semialdehyde [(S)-ASA] and pyruvate to 4-hydroxy-tetrahydrodipicolinate (HTPA).</text>
</comment>
<proteinExistence type="inferred from homology"/>
<dbReference type="Pfam" id="PF00701">
    <property type="entry name" value="DHDPS"/>
    <property type="match status" value="1"/>
</dbReference>
<comment type="caution">
    <text evidence="12">Was originally thought to be a dihydrodipicolinate synthase (DHDPS), catalyzing the condensation of (S)-aspartate-beta-semialdehyde [(S)-ASA] and pyruvate to dihydrodipicolinate (DHDP). However, it was shown in E.coli that the product of the enzymatic reaction is not dihydrodipicolinate but in fact (4S)-4-hydroxy-2,3,4,5-tetrahydro-(2S)-dipicolinic acid (HTPA), and that the consecutive dehydration reaction leading to DHDP is not spontaneous but catalyzed by DapB.</text>
</comment>
<evidence type="ECO:0000256" key="3">
    <source>
        <dbReference type="ARBA" id="ARBA00007592"/>
    </source>
</evidence>
<dbReference type="Gene3D" id="3.20.20.70">
    <property type="entry name" value="Aldolase class I"/>
    <property type="match status" value="1"/>
</dbReference>
<evidence type="ECO:0000256" key="11">
    <source>
        <dbReference type="ARBA" id="ARBA00047836"/>
    </source>
</evidence>
<evidence type="ECO:0000256" key="13">
    <source>
        <dbReference type="PIRNR" id="PIRNR001365"/>
    </source>
</evidence>
<evidence type="ECO:0000256" key="15">
    <source>
        <dbReference type="PIRSR" id="PIRSR001365-2"/>
    </source>
</evidence>
<dbReference type="SUPFAM" id="SSF51569">
    <property type="entry name" value="Aldolase"/>
    <property type="match status" value="1"/>
</dbReference>
<evidence type="ECO:0000256" key="2">
    <source>
        <dbReference type="ARBA" id="ARBA00005120"/>
    </source>
</evidence>
<name>A0A099U2E3_9HELI</name>
<evidence type="ECO:0000256" key="7">
    <source>
        <dbReference type="ARBA" id="ARBA00022915"/>
    </source>
</evidence>
<reference evidence="17 20" key="2">
    <citation type="submission" date="2018-06" db="EMBL/GenBank/DDBJ databases">
        <authorList>
            <consortium name="Pathogen Informatics"/>
            <person name="Doyle S."/>
        </authorList>
    </citation>
    <scope>NUCLEOTIDE SEQUENCE [LARGE SCALE GENOMIC DNA]</scope>
    <source>
        <strain evidence="17 20">NCTC12714</strain>
    </source>
</reference>
<dbReference type="Proteomes" id="UP000029922">
    <property type="component" value="Unassembled WGS sequence"/>
</dbReference>
<evidence type="ECO:0000256" key="6">
    <source>
        <dbReference type="ARBA" id="ARBA00022605"/>
    </source>
</evidence>
<keyword evidence="20" id="KW-1185">Reference proteome</keyword>
<protein>
    <recommendedName>
        <fullName evidence="4 12">4-hydroxy-tetrahydrodipicolinate synthase</fullName>
        <shortName evidence="12">HTPA synthase</shortName>
        <ecNumber evidence="4 12">4.3.3.7</ecNumber>
    </recommendedName>
</protein>
<feature type="site" description="L-lysine inhibitor binding" evidence="16">
    <location>
        <position position="84"/>
    </location>
</feature>
<dbReference type="CDD" id="cd00950">
    <property type="entry name" value="DHDPS"/>
    <property type="match status" value="1"/>
</dbReference>
<dbReference type="SMART" id="SM01130">
    <property type="entry name" value="DHDPS"/>
    <property type="match status" value="1"/>
</dbReference>
<dbReference type="HAMAP" id="MF_00418">
    <property type="entry name" value="DapA"/>
    <property type="match status" value="1"/>
</dbReference>
<feature type="binding site" evidence="12 15">
    <location>
        <position position="203"/>
    </location>
    <ligand>
        <name>pyruvate</name>
        <dbReference type="ChEBI" id="CHEBI:15361"/>
    </ligand>
</feature>
<evidence type="ECO:0000256" key="4">
    <source>
        <dbReference type="ARBA" id="ARBA00012086"/>
    </source>
</evidence>
<organism evidence="17 20">
    <name type="scientific">Helicobacter muridarum</name>
    <dbReference type="NCBI Taxonomy" id="216"/>
    <lineage>
        <taxon>Bacteria</taxon>
        <taxon>Pseudomonadati</taxon>
        <taxon>Campylobacterota</taxon>
        <taxon>Epsilonproteobacteria</taxon>
        <taxon>Campylobacterales</taxon>
        <taxon>Helicobacteraceae</taxon>
        <taxon>Helicobacter</taxon>
    </lineage>
</organism>
<gene>
    <name evidence="12 17" type="primary">dapA</name>
    <name evidence="18" type="ORF">LS73_000795</name>
    <name evidence="17" type="ORF">NCTC12714_01144</name>
</gene>
<evidence type="ECO:0000256" key="12">
    <source>
        <dbReference type="HAMAP-Rule" id="MF_00418"/>
    </source>
</evidence>
<comment type="subunit">
    <text evidence="12">Homotetramer; dimer of dimers.</text>
</comment>
<evidence type="ECO:0000256" key="14">
    <source>
        <dbReference type="PIRSR" id="PIRSR001365-1"/>
    </source>
</evidence>
<evidence type="ECO:0000313" key="18">
    <source>
        <dbReference type="EMBL" id="TLE01699.1"/>
    </source>
</evidence>